<dbReference type="EMBL" id="JAINUG010000324">
    <property type="protein sequence ID" value="KAJ8378327.1"/>
    <property type="molecule type" value="Genomic_DNA"/>
</dbReference>
<evidence type="ECO:0000313" key="2">
    <source>
        <dbReference type="Proteomes" id="UP001221898"/>
    </source>
</evidence>
<evidence type="ECO:0000313" key="1">
    <source>
        <dbReference type="EMBL" id="KAJ8378327.1"/>
    </source>
</evidence>
<name>A0AAD7RDN3_9TELE</name>
<keyword evidence="2" id="KW-1185">Reference proteome</keyword>
<dbReference type="Proteomes" id="UP001221898">
    <property type="component" value="Unassembled WGS sequence"/>
</dbReference>
<comment type="caution">
    <text evidence="1">The sequence shown here is derived from an EMBL/GenBank/DDBJ whole genome shotgun (WGS) entry which is preliminary data.</text>
</comment>
<accession>A0AAD7RDN3</accession>
<reference evidence="1" key="1">
    <citation type="journal article" date="2023" name="Science">
        <title>Genome structures resolve the early diversification of teleost fishes.</title>
        <authorList>
            <person name="Parey E."/>
            <person name="Louis A."/>
            <person name="Montfort J."/>
            <person name="Bouchez O."/>
            <person name="Roques C."/>
            <person name="Iampietro C."/>
            <person name="Lluch J."/>
            <person name="Castinel A."/>
            <person name="Donnadieu C."/>
            <person name="Desvignes T."/>
            <person name="Floi Bucao C."/>
            <person name="Jouanno E."/>
            <person name="Wen M."/>
            <person name="Mejri S."/>
            <person name="Dirks R."/>
            <person name="Jansen H."/>
            <person name="Henkel C."/>
            <person name="Chen W.J."/>
            <person name="Zahm M."/>
            <person name="Cabau C."/>
            <person name="Klopp C."/>
            <person name="Thompson A.W."/>
            <person name="Robinson-Rechavi M."/>
            <person name="Braasch I."/>
            <person name="Lecointre G."/>
            <person name="Bobe J."/>
            <person name="Postlethwait J.H."/>
            <person name="Berthelot C."/>
            <person name="Roest Crollius H."/>
            <person name="Guiguen Y."/>
        </authorList>
    </citation>
    <scope>NUCLEOTIDE SEQUENCE</scope>
    <source>
        <strain evidence="1">NC1722</strain>
    </source>
</reference>
<dbReference type="AlphaFoldDB" id="A0AAD7RDN3"/>
<organism evidence="1 2">
    <name type="scientific">Aldrovandia affinis</name>
    <dbReference type="NCBI Taxonomy" id="143900"/>
    <lineage>
        <taxon>Eukaryota</taxon>
        <taxon>Metazoa</taxon>
        <taxon>Chordata</taxon>
        <taxon>Craniata</taxon>
        <taxon>Vertebrata</taxon>
        <taxon>Euteleostomi</taxon>
        <taxon>Actinopterygii</taxon>
        <taxon>Neopterygii</taxon>
        <taxon>Teleostei</taxon>
        <taxon>Notacanthiformes</taxon>
        <taxon>Halosauridae</taxon>
        <taxon>Aldrovandia</taxon>
    </lineage>
</organism>
<protein>
    <submittedName>
        <fullName evidence="1">Uncharacterized protein</fullName>
    </submittedName>
</protein>
<gene>
    <name evidence="1" type="ORF">AAFF_G00244050</name>
</gene>
<proteinExistence type="predicted"/>
<sequence>MSAKLACEPQLLEHISACWTWETGVSALGREINRGGGRQKGWNAKPSPILERCVLVTAPPSPICAGVAPFRGVVIRLLSVTGILCNYVPITVEGSRSPGINSVQSLGFISSERG</sequence>